<gene>
    <name evidence="1" type="ORF">HKBW3S06_01735</name>
</gene>
<dbReference type="SUPFAM" id="SSF51569">
    <property type="entry name" value="Aldolase"/>
    <property type="match status" value="1"/>
</dbReference>
<organism evidence="1 2">
    <name type="scientific">Candidatus Hakubella thermalkaliphila</name>
    <dbReference type="NCBI Taxonomy" id="2754717"/>
    <lineage>
        <taxon>Bacteria</taxon>
        <taxon>Bacillati</taxon>
        <taxon>Actinomycetota</taxon>
        <taxon>Actinomycetota incertae sedis</taxon>
        <taxon>Candidatus Hakubellales</taxon>
        <taxon>Candidatus Hakubellaceae</taxon>
        <taxon>Candidatus Hakubella</taxon>
    </lineage>
</organism>
<dbReference type="InterPro" id="IPR011343">
    <property type="entry name" value="DeoC"/>
</dbReference>
<proteinExistence type="predicted"/>
<dbReference type="PANTHER" id="PTHR10889:SF1">
    <property type="entry name" value="DEOXYRIBOSE-PHOSPHATE ALDOLASE"/>
    <property type="match status" value="1"/>
</dbReference>
<feature type="non-terminal residue" evidence="1">
    <location>
        <position position="1"/>
    </location>
</feature>
<comment type="caution">
    <text evidence="1">The sequence shown here is derived from an EMBL/GenBank/DDBJ whole genome shotgun (WGS) entry which is preliminary data.</text>
</comment>
<dbReference type="GO" id="GO:0004139">
    <property type="term" value="F:deoxyribose-phosphate aldolase activity"/>
    <property type="evidence" value="ECO:0007669"/>
    <property type="project" value="InterPro"/>
</dbReference>
<dbReference type="Gene3D" id="3.20.20.70">
    <property type="entry name" value="Aldolase class I"/>
    <property type="match status" value="1"/>
</dbReference>
<dbReference type="GO" id="GO:0005737">
    <property type="term" value="C:cytoplasm"/>
    <property type="evidence" value="ECO:0007669"/>
    <property type="project" value="InterPro"/>
</dbReference>
<accession>A0A6V8NR11</accession>
<dbReference type="AlphaFoldDB" id="A0A6V8NR11"/>
<sequence length="51" mass="5261">VVDIALLRKTVGEKMGVKASGGVKDYETARRMIEAGANRIGTSSGVAIVKG</sequence>
<dbReference type="InterPro" id="IPR013785">
    <property type="entry name" value="Aldolase_TIM"/>
</dbReference>
<evidence type="ECO:0000313" key="2">
    <source>
        <dbReference type="Proteomes" id="UP000580051"/>
    </source>
</evidence>
<dbReference type="EMBL" id="BLRV01000471">
    <property type="protein sequence ID" value="GFP22507.1"/>
    <property type="molecule type" value="Genomic_DNA"/>
</dbReference>
<dbReference type="GO" id="GO:0009264">
    <property type="term" value="P:deoxyribonucleotide catabolic process"/>
    <property type="evidence" value="ECO:0007669"/>
    <property type="project" value="InterPro"/>
</dbReference>
<dbReference type="GO" id="GO:0016052">
    <property type="term" value="P:carbohydrate catabolic process"/>
    <property type="evidence" value="ECO:0007669"/>
    <property type="project" value="TreeGrafter"/>
</dbReference>
<evidence type="ECO:0000313" key="1">
    <source>
        <dbReference type="EMBL" id="GFP22507.1"/>
    </source>
</evidence>
<reference evidence="1 2" key="1">
    <citation type="journal article" date="2020" name="Front. Microbiol.">
        <title>Single-cell genomics of novel Actinobacteria with the Wood-Ljungdahl pathway discovered in a serpentinizing system.</title>
        <authorList>
            <person name="Merino N."/>
            <person name="Kawai M."/>
            <person name="Boyd E.S."/>
            <person name="Colman D.R."/>
            <person name="McGlynn S.E."/>
            <person name="Nealson K.H."/>
            <person name="Kurokawa K."/>
            <person name="Hongoh Y."/>
        </authorList>
    </citation>
    <scope>NUCLEOTIDE SEQUENCE [LARGE SCALE GENOMIC DNA]</scope>
    <source>
        <strain evidence="1 2">S06</strain>
    </source>
</reference>
<name>A0A6V8NR11_9ACTN</name>
<dbReference type="Proteomes" id="UP000580051">
    <property type="component" value="Unassembled WGS sequence"/>
</dbReference>
<protein>
    <submittedName>
        <fullName evidence="1">Deoxyribose-phosphate aldolase</fullName>
    </submittedName>
</protein>
<dbReference type="PANTHER" id="PTHR10889">
    <property type="entry name" value="DEOXYRIBOSE-PHOSPHATE ALDOLASE"/>
    <property type="match status" value="1"/>
</dbReference>